<dbReference type="KEGG" id="ame:102656492"/>
<keyword evidence="2" id="KW-0963">Cytoplasm</keyword>
<dbReference type="EnsemblMetazoa" id="XM_026442667">
    <property type="protein sequence ID" value="XP_026298452"/>
    <property type="gene ID" value="LOC102656492"/>
</dbReference>
<gene>
    <name evidence="14" type="primary">LOC102656492</name>
</gene>
<dbReference type="InterPro" id="IPR015943">
    <property type="entry name" value="WD40/YVTN_repeat-like_dom_sf"/>
</dbReference>
<keyword evidence="3 8" id="KW-0853">WD repeat</keyword>
<keyword evidence="6" id="KW-0206">Cytoskeleton</keyword>
<evidence type="ECO:0000256" key="9">
    <source>
        <dbReference type="SAM" id="Coils"/>
    </source>
</evidence>
<accession>A0A7M7MN26</accession>
<comment type="subcellular location">
    <subcellularLocation>
        <location evidence="1">Cytoplasm</location>
        <location evidence="1">Cytoskeleton</location>
        <location evidence="1">Cilium axoneme</location>
    </subcellularLocation>
</comment>
<evidence type="ECO:0000256" key="4">
    <source>
        <dbReference type="ARBA" id="ARBA00022737"/>
    </source>
</evidence>
<evidence type="ECO:0000313" key="13">
    <source>
        <dbReference type="Proteomes" id="UP000005203"/>
    </source>
</evidence>
<feature type="compositionally biased region" description="Basic and acidic residues" evidence="10">
    <location>
        <begin position="35"/>
        <end position="56"/>
    </location>
</feature>
<evidence type="ECO:0000313" key="12">
    <source>
        <dbReference type="EnsemblMetazoa" id="XP_026298452"/>
    </source>
</evidence>
<dbReference type="Pfam" id="PF00400">
    <property type="entry name" value="WD40"/>
    <property type="match status" value="1"/>
</dbReference>
<evidence type="ECO:0000256" key="8">
    <source>
        <dbReference type="PROSITE-ProRule" id="PRU00221"/>
    </source>
</evidence>
<evidence type="ECO:0000256" key="5">
    <source>
        <dbReference type="ARBA" id="ARBA00023054"/>
    </source>
</evidence>
<evidence type="ECO:0000256" key="7">
    <source>
        <dbReference type="ARBA" id="ARBA00023273"/>
    </source>
</evidence>
<keyword evidence="11" id="KW-1133">Transmembrane helix</keyword>
<dbReference type="PROSITE" id="PS50082">
    <property type="entry name" value="WD_REPEATS_2"/>
    <property type="match status" value="1"/>
</dbReference>
<reference evidence="12" key="1">
    <citation type="submission" date="2021-01" db="UniProtKB">
        <authorList>
            <consortium name="EnsemblMetazoa"/>
        </authorList>
    </citation>
    <scope>IDENTIFICATION</scope>
    <source>
        <strain evidence="12">DH4</strain>
    </source>
</reference>
<keyword evidence="14" id="KW-0282">Flagellum</keyword>
<dbReference type="OrthoDB" id="1935234at2759"/>
<evidence type="ECO:0000256" key="10">
    <source>
        <dbReference type="SAM" id="MobiDB-lite"/>
    </source>
</evidence>
<keyword evidence="4" id="KW-0677">Repeat</keyword>
<evidence type="ECO:0000256" key="3">
    <source>
        <dbReference type="ARBA" id="ARBA00022574"/>
    </source>
</evidence>
<feature type="coiled-coil region" evidence="9">
    <location>
        <begin position="656"/>
        <end position="684"/>
    </location>
</feature>
<feature type="coiled-coil region" evidence="9">
    <location>
        <begin position="1321"/>
        <end position="1348"/>
    </location>
</feature>
<keyword evidence="14" id="KW-0969">Cilium</keyword>
<sequence length="1623" mass="190226">MKIKYKIFAKINAYSLIIIIVILAAQNKMANGGKFENDETLRENDEELKEKKKEKVEEEEEEEKEEEEEEEDINAEKEEIFDVTDEKHSFIAWKPQDGTIIENILEFFYSYAYDCRKYFNLCVVDPNTIAFAAGNLIQFFNVEENKIWFKLGSIGTGIGHISKNPIFEHIAIGANGKNPVINILDWPHMTTIIVLKGGTTKRYLHLSYSPDGLLLASQGGEPDYYISLWNWKESKIVLQCKSYVQNIYNVTFSKFIPGQLTSSGIGHIKFWKMSKTFTGLKLKGEIGKFGSTEISDIIAIYPMPNETVISGCEWGNILLWDESLIKLEACRKNKETAHTGFITQFEFINQELISVGSDGWIRFWFYETIDHADLADDEQFLEIQPIYEFEIAENEENAMLISIQKQEPDNFDKTTWYAQDGNGGLWLLDLCTLKKKTIQKKIFICHAGPVVDMDIADWGPFVATFDKNGNLHIYNYIEKTLNLIYKFHNTGSQIIWLPCNIEKTGSTLICAFENGIIRMITLDTTKIENKNEKNHVKLIQVLRPHSMPITVMSLNTSNSLLVTGSDDATIFVFNIHTPNNYPTIVPIGYVKLPSSVTCMAWNPYEEAVLLIGCLKGDCVEVKLPITPQSYTTTSYELIKCKPVSFKFESVKSMIEREAIRKKYEEEREERLKERRKKMEELIAESPHIVIDEETFLMEVDEKEMILPEIYIPEIPNKILIAQYGINGNIWLFMAGFDAGYVYEYPRPLSVKPKDIKLIRPKIIEYAKDIEMHNFLFQKNKKYLYLGTQYGQIYVIKIKQEDPLNFSDCWILQTHDHYNGHISKILLSYNKEMLLTCGHDGNIFSFSINDISDEKYEIPKLEYFLFVPKIVEDIEDVDYPTLEEVITRIEQNRIISVAEEKKKHILDIVRNLAEEFTKITTRNKSLLKSQQILQFDLDPRIVEDLEQQLKTQIILTQQKLEFEVEKNKLQLEKLMNHFIMPITCLPFAVYGILNENKAVYSVRELKLDTDKILKCMKLMKQEERQKTDRIIKEHIEEEKREVEEREIQYVGLLGEDFSDLTSGLGLQINQIFSKYKEKKIRLMERQKEWQKLYRKKPNLIKGRLKDTVFLEEAKQTIGEYNLKVDVDFSLTRKRETAAIKFKQLMDCRNKLHNLRENFNLKLKAIALKKQKMQEEFGKLIETLKKIHIEIPLKNVKPLPYPPKVNLDIEFPEHNLELEKYISMSEMMQQVKREKQSLIVDQLIDYSDLEYEVLYCDDKNIHEEQDLLHSLISSSTIKIRDQSSIAYDLIKNLNVSDSVQTSWEREMKRSRMWRKIYEQDCILQYINIEYKQLENELDELEKYRLDVIYQSIYMNLNLLTLYEEFIILRESETMEHLLEEKVTQKSNEHTTLVLKMQGTNINITTREEEIRKLHIKIKDIATEFAKTTVDSKFHNFLQKIFKKKYTIKKANASLDSVTESTETTDEETDDTIDSEAEYVPFDENICPVGCDIQLYEMAFAMREKRYAYEFQIREEQKEIELLQKELDTDTKYLKIVENSLKSNQEELEKFMLDKQKKLNEINVTVILKLHQLQHILDSGSIANIEDCIVFNKKKLSNLYARVGELQEETYNLEETRKYNKKNKIK</sequence>
<dbReference type="SMART" id="SM00320">
    <property type="entry name" value="WD40"/>
    <property type="match status" value="7"/>
</dbReference>
<dbReference type="GO" id="GO:0003341">
    <property type="term" value="P:cilium movement"/>
    <property type="evidence" value="ECO:0007669"/>
    <property type="project" value="UniProtKB-ARBA"/>
</dbReference>
<feature type="coiled-coil region" evidence="9">
    <location>
        <begin position="1503"/>
        <end position="1530"/>
    </location>
</feature>
<keyword evidence="13" id="KW-1185">Reference proteome</keyword>
<feature type="repeat" description="WD" evidence="8">
    <location>
        <begin position="542"/>
        <end position="583"/>
    </location>
</feature>
<keyword evidence="7" id="KW-0966">Cell projection</keyword>
<evidence type="ECO:0000256" key="11">
    <source>
        <dbReference type="SAM" id="Phobius"/>
    </source>
</evidence>
<evidence type="ECO:0000256" key="1">
    <source>
        <dbReference type="ARBA" id="ARBA00004430"/>
    </source>
</evidence>
<dbReference type="GeneID" id="102656492"/>
<evidence type="ECO:0000256" key="6">
    <source>
        <dbReference type="ARBA" id="ARBA00023212"/>
    </source>
</evidence>
<evidence type="ECO:0000313" key="14">
    <source>
        <dbReference type="RefSeq" id="XP_026298452.1"/>
    </source>
</evidence>
<keyword evidence="11" id="KW-0472">Membrane</keyword>
<feature type="compositionally biased region" description="Acidic residues" evidence="10">
    <location>
        <begin position="57"/>
        <end position="73"/>
    </location>
</feature>
<dbReference type="Proteomes" id="UP000005203">
    <property type="component" value="Linkage group LG9"/>
</dbReference>
<accession>A0A8B8H392</accession>
<dbReference type="InterPro" id="IPR001680">
    <property type="entry name" value="WD40_rpt"/>
</dbReference>
<proteinExistence type="predicted"/>
<protein>
    <submittedName>
        <fullName evidence="14">Cilia- and flagella-associated protein 44 isoform X1</fullName>
    </submittedName>
</protein>
<dbReference type="RefSeq" id="XP_026298452.1">
    <property type="nucleotide sequence ID" value="XM_026442667.1"/>
</dbReference>
<keyword evidence="11" id="KW-0812">Transmembrane</keyword>
<evidence type="ECO:0000256" key="2">
    <source>
        <dbReference type="ARBA" id="ARBA00022490"/>
    </source>
</evidence>
<dbReference type="PANTHER" id="PTHR14885:SF3">
    <property type="entry name" value="CILIA- AND FLAGELLA-ASSOCIATED PROTEIN 44"/>
    <property type="match status" value="1"/>
</dbReference>
<dbReference type="GO" id="GO:0005930">
    <property type="term" value="C:axoneme"/>
    <property type="evidence" value="ECO:0007669"/>
    <property type="project" value="UniProtKB-SubCell"/>
</dbReference>
<feature type="region of interest" description="Disordered" evidence="10">
    <location>
        <begin position="34"/>
        <end position="75"/>
    </location>
</feature>
<name>A0A7M7MN26_APIME</name>
<dbReference type="Gene3D" id="2.130.10.10">
    <property type="entry name" value="YVTN repeat-like/Quinoprotein amine dehydrogenase"/>
    <property type="match status" value="2"/>
</dbReference>
<keyword evidence="5 9" id="KW-0175">Coiled coil</keyword>
<reference evidence="14" key="2">
    <citation type="submission" date="2025-04" db="UniProtKB">
        <authorList>
            <consortium name="RefSeq"/>
        </authorList>
    </citation>
    <scope>IDENTIFICATION</scope>
    <source>
        <strain evidence="14">DH4</strain>
        <tissue evidence="14">Whole body</tissue>
    </source>
</reference>
<dbReference type="InterPro" id="IPR036322">
    <property type="entry name" value="WD40_repeat_dom_sf"/>
</dbReference>
<dbReference type="PANTHER" id="PTHR14885">
    <property type="entry name" value="CILIA- AND FLAGELLA-ASSOCIATED PROTEIN 43-RELATED"/>
    <property type="match status" value="1"/>
</dbReference>
<feature type="transmembrane region" description="Helical" evidence="11">
    <location>
        <begin position="7"/>
        <end position="25"/>
    </location>
</feature>
<dbReference type="SUPFAM" id="SSF50978">
    <property type="entry name" value="WD40 repeat-like"/>
    <property type="match status" value="2"/>
</dbReference>
<organism evidence="12">
    <name type="scientific">Apis mellifera</name>
    <name type="common">Honeybee</name>
    <dbReference type="NCBI Taxonomy" id="7460"/>
    <lineage>
        <taxon>Eukaryota</taxon>
        <taxon>Metazoa</taxon>
        <taxon>Ecdysozoa</taxon>
        <taxon>Arthropoda</taxon>
        <taxon>Hexapoda</taxon>
        <taxon>Insecta</taxon>
        <taxon>Pterygota</taxon>
        <taxon>Neoptera</taxon>
        <taxon>Endopterygota</taxon>
        <taxon>Hymenoptera</taxon>
        <taxon>Apocrita</taxon>
        <taxon>Aculeata</taxon>
        <taxon>Apoidea</taxon>
        <taxon>Anthophila</taxon>
        <taxon>Apidae</taxon>
        <taxon>Apis</taxon>
    </lineage>
</organism>